<dbReference type="PANTHER" id="PTHR13812">
    <property type="entry name" value="KETIMINE REDUCTASE MU-CRYSTALLIN"/>
    <property type="match status" value="1"/>
</dbReference>
<dbReference type="InterPro" id="IPR023401">
    <property type="entry name" value="ODC_N"/>
</dbReference>
<comment type="caution">
    <text evidence="1">The sequence shown here is derived from an EMBL/GenBank/DDBJ whole genome shotgun (WGS) entry which is preliminary data.</text>
</comment>
<dbReference type="STRING" id="519424.AZF04_08710"/>
<proteinExistence type="predicted"/>
<dbReference type="Proteomes" id="UP000075806">
    <property type="component" value="Unassembled WGS sequence"/>
</dbReference>
<dbReference type="AlphaFoldDB" id="A0A162DGT6"/>
<dbReference type="PANTHER" id="PTHR13812:SF19">
    <property type="entry name" value="KETIMINE REDUCTASE MU-CRYSTALLIN"/>
    <property type="match status" value="1"/>
</dbReference>
<dbReference type="EMBL" id="LTAO01000023">
    <property type="protein sequence ID" value="KYG29585.1"/>
    <property type="molecule type" value="Genomic_DNA"/>
</dbReference>
<sequence>MTIILSDSDIKELINHDVLIEEIREAFIQPFINKGNLKGKRVYSKLPDRNGTAMVLFPGYSEPIPAFTIKNHSKFPESSQAIKGIIHLFDRNDGQLLSVMDSRYITKIRTGIAGALGTHLLASKSAEKVVIIGAGVQGEIQLRSLLKFRDVSHVTIYDYDLNKANAFAKIFHSYDFEIRISDDLQDAVHEADIIITATWSKAPFLFSNMVKPGTHITTLGPDEKNKAEVSAELIKKSFFIADDKEIAISMGAIGGVGLGEEDIHAELGEVLYDPSLGRNHSEQITVYGMVGLPFLDLIAAWHVYQRARNSSDYLHFQF</sequence>
<protein>
    <submittedName>
        <fullName evidence="1">Ornithine cyclodeaminase</fullName>
    </submittedName>
</protein>
<dbReference type="Pfam" id="PF02423">
    <property type="entry name" value="OCD_Mu_crystall"/>
    <property type="match status" value="1"/>
</dbReference>
<name>A0A162DGT6_9BACI</name>
<dbReference type="GO" id="GO:0005737">
    <property type="term" value="C:cytoplasm"/>
    <property type="evidence" value="ECO:0007669"/>
    <property type="project" value="TreeGrafter"/>
</dbReference>
<dbReference type="InterPro" id="IPR003462">
    <property type="entry name" value="ODC_Mu_crystall"/>
</dbReference>
<dbReference type="RefSeq" id="WP_061949381.1">
    <property type="nucleotide sequence ID" value="NZ_LTAO01000023.1"/>
</dbReference>
<dbReference type="Gene3D" id="3.40.50.720">
    <property type="entry name" value="NAD(P)-binding Rossmann-like Domain"/>
    <property type="match status" value="1"/>
</dbReference>
<evidence type="ECO:0000313" key="2">
    <source>
        <dbReference type="Proteomes" id="UP000075806"/>
    </source>
</evidence>
<accession>A0A162DGT6</accession>
<organism evidence="1 2">
    <name type="scientific">Alkalihalobacillus trypoxylicola</name>
    <dbReference type="NCBI Taxonomy" id="519424"/>
    <lineage>
        <taxon>Bacteria</taxon>
        <taxon>Bacillati</taxon>
        <taxon>Bacillota</taxon>
        <taxon>Bacilli</taxon>
        <taxon>Bacillales</taxon>
        <taxon>Bacillaceae</taxon>
        <taxon>Alkalihalobacillus</taxon>
    </lineage>
</organism>
<reference evidence="1" key="1">
    <citation type="submission" date="2016-02" db="EMBL/GenBank/DDBJ databases">
        <title>Genome sequence of Bacillus trypoxylicola KCTC 13244(T).</title>
        <authorList>
            <person name="Jeong H."/>
            <person name="Park S.-H."/>
            <person name="Choi S.-K."/>
        </authorList>
    </citation>
    <scope>NUCLEOTIDE SEQUENCE [LARGE SCALE GENOMIC DNA]</scope>
    <source>
        <strain evidence="1">KCTC 13244</strain>
    </source>
</reference>
<dbReference type="PIRSF" id="PIRSF001439">
    <property type="entry name" value="CryM"/>
    <property type="match status" value="1"/>
</dbReference>
<gene>
    <name evidence="1" type="ORF">AZF04_08710</name>
</gene>
<dbReference type="OrthoDB" id="9792005at2"/>
<evidence type="ECO:0000313" key="1">
    <source>
        <dbReference type="EMBL" id="KYG29585.1"/>
    </source>
</evidence>
<keyword evidence="2" id="KW-1185">Reference proteome</keyword>
<dbReference type="SUPFAM" id="SSF51735">
    <property type="entry name" value="NAD(P)-binding Rossmann-fold domains"/>
    <property type="match status" value="1"/>
</dbReference>
<dbReference type="InterPro" id="IPR036291">
    <property type="entry name" value="NAD(P)-bd_dom_sf"/>
</dbReference>
<dbReference type="Gene3D" id="3.30.1780.10">
    <property type="entry name" value="ornithine cyclodeaminase, domain 1"/>
    <property type="match status" value="1"/>
</dbReference>